<name>A0A812MI56_9DINO</name>
<protein>
    <submittedName>
        <fullName evidence="1">Uncharacterized protein</fullName>
    </submittedName>
</protein>
<sequence>MVEATGEATHGRLQQPDSQNAANLAWGCGATALRREKLLEAPATHARQLVAEGACEALSIANLLWAHASLAFVGLPLLTTLSGAAVQQGWESSPPSLSNAAWTPGVLLVHGTVASTVACEVALMLVNELESQ</sequence>
<evidence type="ECO:0000313" key="2">
    <source>
        <dbReference type="Proteomes" id="UP000601435"/>
    </source>
</evidence>
<dbReference type="EMBL" id="CAJNJA010010999">
    <property type="protein sequence ID" value="CAE7265343.1"/>
    <property type="molecule type" value="Genomic_DNA"/>
</dbReference>
<reference evidence="1" key="1">
    <citation type="submission" date="2021-02" db="EMBL/GenBank/DDBJ databases">
        <authorList>
            <person name="Dougan E. K."/>
            <person name="Rhodes N."/>
            <person name="Thang M."/>
            <person name="Chan C."/>
        </authorList>
    </citation>
    <scope>NUCLEOTIDE SEQUENCE</scope>
</reference>
<organism evidence="1 2">
    <name type="scientific">Symbiodinium necroappetens</name>
    <dbReference type="NCBI Taxonomy" id="1628268"/>
    <lineage>
        <taxon>Eukaryota</taxon>
        <taxon>Sar</taxon>
        <taxon>Alveolata</taxon>
        <taxon>Dinophyceae</taxon>
        <taxon>Suessiales</taxon>
        <taxon>Symbiodiniaceae</taxon>
        <taxon>Symbiodinium</taxon>
    </lineage>
</organism>
<dbReference type="AlphaFoldDB" id="A0A812MI56"/>
<proteinExistence type="predicted"/>
<evidence type="ECO:0000313" key="1">
    <source>
        <dbReference type="EMBL" id="CAE7265343.1"/>
    </source>
</evidence>
<gene>
    <name evidence="1" type="ORF">SNEC2469_LOCUS6207</name>
</gene>
<keyword evidence="2" id="KW-1185">Reference proteome</keyword>
<dbReference type="Proteomes" id="UP000601435">
    <property type="component" value="Unassembled WGS sequence"/>
</dbReference>
<comment type="caution">
    <text evidence="1">The sequence shown here is derived from an EMBL/GenBank/DDBJ whole genome shotgun (WGS) entry which is preliminary data.</text>
</comment>
<dbReference type="OrthoDB" id="10314164at2759"/>
<accession>A0A812MI56</accession>
<feature type="non-terminal residue" evidence="1">
    <location>
        <position position="132"/>
    </location>
</feature>